<proteinExistence type="predicted"/>
<keyword evidence="1" id="KW-1133">Transmembrane helix</keyword>
<organism evidence="2 3">
    <name type="scientific">Engystomops pustulosus</name>
    <name type="common">Tungara frog</name>
    <name type="synonym">Physalaemus pustulosus</name>
    <dbReference type="NCBI Taxonomy" id="76066"/>
    <lineage>
        <taxon>Eukaryota</taxon>
        <taxon>Metazoa</taxon>
        <taxon>Chordata</taxon>
        <taxon>Craniata</taxon>
        <taxon>Vertebrata</taxon>
        <taxon>Euteleostomi</taxon>
        <taxon>Amphibia</taxon>
        <taxon>Batrachia</taxon>
        <taxon>Anura</taxon>
        <taxon>Neobatrachia</taxon>
        <taxon>Hyloidea</taxon>
        <taxon>Leptodactylidae</taxon>
        <taxon>Leiuperinae</taxon>
        <taxon>Engystomops</taxon>
    </lineage>
</organism>
<gene>
    <name evidence="2" type="ORF">GDO81_000211</name>
</gene>
<evidence type="ECO:0000313" key="3">
    <source>
        <dbReference type="Proteomes" id="UP000824782"/>
    </source>
</evidence>
<protein>
    <submittedName>
        <fullName evidence="2">Uncharacterized protein</fullName>
    </submittedName>
</protein>
<accession>A0AAV7D307</accession>
<name>A0AAV7D307_ENGPU</name>
<comment type="caution">
    <text evidence="2">The sequence shown here is derived from an EMBL/GenBank/DDBJ whole genome shotgun (WGS) entry which is preliminary data.</text>
</comment>
<dbReference type="AlphaFoldDB" id="A0AAV7D307"/>
<evidence type="ECO:0000256" key="1">
    <source>
        <dbReference type="SAM" id="Phobius"/>
    </source>
</evidence>
<keyword evidence="1" id="KW-0812">Transmembrane</keyword>
<feature type="transmembrane region" description="Helical" evidence="1">
    <location>
        <begin position="12"/>
        <end position="33"/>
    </location>
</feature>
<dbReference type="Proteomes" id="UP000824782">
    <property type="component" value="Unassembled WGS sequence"/>
</dbReference>
<sequence length="118" mass="14090">MFDNFGAKDRNFTSYFSKCLLQTFSAFAFNGSFHGLRNTIGTFFVFWHFPFCKTCIRTIGHFFWAILWRRFPFRRTWWQHILANSILNAISCTNITCIYHSSRTVGITMFLQWSIFRA</sequence>
<feature type="transmembrane region" description="Helical" evidence="1">
    <location>
        <begin position="45"/>
        <end position="67"/>
    </location>
</feature>
<reference evidence="2" key="1">
    <citation type="thesis" date="2020" institute="ProQuest LLC" country="789 East Eisenhower Parkway, Ann Arbor, MI, USA">
        <title>Comparative Genomics and Chromosome Evolution.</title>
        <authorList>
            <person name="Mudd A.B."/>
        </authorList>
    </citation>
    <scope>NUCLEOTIDE SEQUENCE</scope>
    <source>
        <strain evidence="2">237g6f4</strain>
        <tissue evidence="2">Blood</tissue>
    </source>
</reference>
<keyword evidence="3" id="KW-1185">Reference proteome</keyword>
<dbReference type="EMBL" id="WNYA01000001">
    <property type="protein sequence ID" value="KAG8591543.1"/>
    <property type="molecule type" value="Genomic_DNA"/>
</dbReference>
<evidence type="ECO:0000313" key="2">
    <source>
        <dbReference type="EMBL" id="KAG8591543.1"/>
    </source>
</evidence>
<keyword evidence="1" id="KW-0472">Membrane</keyword>